<reference evidence="3" key="1">
    <citation type="submission" date="2021-09" db="EMBL/GenBank/DDBJ databases">
        <authorList>
            <consortium name="Infravec"/>
            <person name="Campbell I L."/>
            <person name="Maslen G."/>
            <person name="Yates A."/>
        </authorList>
    </citation>
    <scope>NUCLEOTIDE SEQUENCE [LARGE SCALE GENOMIC DNA]</scope>
    <source>
        <strain evidence="3">Infravec2 EBRE</strain>
    </source>
</reference>
<protein>
    <recommendedName>
        <fullName evidence="4">Acyltransferase 3 domain-containing protein</fullName>
    </recommendedName>
</protein>
<dbReference type="InterPro" id="IPR052728">
    <property type="entry name" value="O2_lipid_transport_reg"/>
</dbReference>
<evidence type="ECO:0000313" key="2">
    <source>
        <dbReference type="EnsemblMetazoa" id="ENSAATROPP014174"/>
    </source>
</evidence>
<evidence type="ECO:0000256" key="1">
    <source>
        <dbReference type="SAM" id="Phobius"/>
    </source>
</evidence>
<dbReference type="AlphaFoldDB" id="A0AAG5DTS5"/>
<feature type="transmembrane region" description="Helical" evidence="1">
    <location>
        <begin position="110"/>
        <end position="130"/>
    </location>
</feature>
<dbReference type="Proteomes" id="UP000075880">
    <property type="component" value="Unassembled WGS sequence"/>
</dbReference>
<proteinExistence type="predicted"/>
<evidence type="ECO:0008006" key="4">
    <source>
        <dbReference type="Google" id="ProtNLM"/>
    </source>
</evidence>
<feature type="transmembrane region" description="Helical" evidence="1">
    <location>
        <begin position="210"/>
        <end position="233"/>
    </location>
</feature>
<dbReference type="EnsemblMetazoa" id="ENSAATROPT016137">
    <property type="protein sequence ID" value="ENSAATROPP014174"/>
    <property type="gene ID" value="ENSAATROPG013209"/>
</dbReference>
<feature type="transmembrane region" description="Helical" evidence="1">
    <location>
        <begin position="185"/>
        <end position="204"/>
    </location>
</feature>
<dbReference type="PANTHER" id="PTHR11161:SF22">
    <property type="entry name" value="ACYLTRANSFERASE 3 DOMAIN-CONTAINING PROTEIN-RELATED"/>
    <property type="match status" value="1"/>
</dbReference>
<organism evidence="2 3">
    <name type="scientific">Anopheles atroparvus</name>
    <name type="common">European mosquito</name>
    <dbReference type="NCBI Taxonomy" id="41427"/>
    <lineage>
        <taxon>Eukaryota</taxon>
        <taxon>Metazoa</taxon>
        <taxon>Ecdysozoa</taxon>
        <taxon>Arthropoda</taxon>
        <taxon>Hexapoda</taxon>
        <taxon>Insecta</taxon>
        <taxon>Pterygota</taxon>
        <taxon>Neoptera</taxon>
        <taxon>Endopterygota</taxon>
        <taxon>Diptera</taxon>
        <taxon>Nematocera</taxon>
        <taxon>Culicoidea</taxon>
        <taxon>Culicidae</taxon>
        <taxon>Anophelinae</taxon>
        <taxon>Anopheles</taxon>
    </lineage>
</organism>
<dbReference type="EnsemblMetazoa" id="ENSAATROPT016129">
    <property type="protein sequence ID" value="ENSAATROPP014166"/>
    <property type="gene ID" value="ENSAATROPG013203"/>
</dbReference>
<sequence>MQLFLIGCMLLLFVWRFPQMTRTVAASMAISALSIPAYVIYTESTSATMTFDMRHALAELRTYDHFIKYYLPSHTNASGYFFGVIAAMLYKTLDGRDQQSRFRLILQRTLSLCSIVLFGLNAFTMILPSLNINPRMSLFHALYGSLLKASWGWCYGVLFLVLALKSKSLLVDVLSHSCMQCLAKLSYCVYIVQYSVIYGMYTNFPIPIKYGAFNLVILTSALVLLSLLTAFLLHMAVESPVVHLGNKLLKYFAEKETLSNGPQYKQLKNL</sequence>
<name>A0AAG5DTS5_ANOAO</name>
<evidence type="ECO:0000313" key="3">
    <source>
        <dbReference type="Proteomes" id="UP000075880"/>
    </source>
</evidence>
<dbReference type="PANTHER" id="PTHR11161">
    <property type="entry name" value="O-ACYLTRANSFERASE"/>
    <property type="match status" value="1"/>
</dbReference>
<feature type="transmembrane region" description="Helical" evidence="1">
    <location>
        <begin position="142"/>
        <end position="164"/>
    </location>
</feature>
<keyword evidence="3" id="KW-1185">Reference proteome</keyword>
<keyword evidence="1" id="KW-0472">Membrane</keyword>
<keyword evidence="1" id="KW-0812">Transmembrane</keyword>
<reference evidence="2" key="2">
    <citation type="submission" date="2024-04" db="UniProtKB">
        <authorList>
            <consortium name="EnsemblMetazoa"/>
        </authorList>
    </citation>
    <scope>IDENTIFICATION</scope>
    <source>
        <strain evidence="2">EBRO</strain>
    </source>
</reference>
<accession>A0AAG5DTS5</accession>
<keyword evidence="1" id="KW-1133">Transmembrane helix</keyword>